<keyword evidence="3" id="KW-0233">DNA recombination</keyword>
<dbReference type="SUPFAM" id="SSF56349">
    <property type="entry name" value="DNA breaking-rejoining enzymes"/>
    <property type="match status" value="1"/>
</dbReference>
<proteinExistence type="inferred from homology"/>
<evidence type="ECO:0000256" key="1">
    <source>
        <dbReference type="ARBA" id="ARBA00008857"/>
    </source>
</evidence>
<dbReference type="PANTHER" id="PTHR30349">
    <property type="entry name" value="PHAGE INTEGRASE-RELATED"/>
    <property type="match status" value="1"/>
</dbReference>
<feature type="region of interest" description="Disordered" evidence="4">
    <location>
        <begin position="186"/>
        <end position="206"/>
    </location>
</feature>
<evidence type="ECO:0000313" key="6">
    <source>
        <dbReference type="EMBL" id="GGD29676.1"/>
    </source>
</evidence>
<dbReference type="InterPro" id="IPR010998">
    <property type="entry name" value="Integrase_recombinase_N"/>
</dbReference>
<dbReference type="InterPro" id="IPR002104">
    <property type="entry name" value="Integrase_catalytic"/>
</dbReference>
<comment type="caution">
    <text evidence="6">The sequence shown here is derived from an EMBL/GenBank/DDBJ whole genome shotgun (WGS) entry which is preliminary data.</text>
</comment>
<comment type="similarity">
    <text evidence="1">Belongs to the 'phage' integrase family.</text>
</comment>
<dbReference type="PANTHER" id="PTHR30349:SF41">
    <property type="entry name" value="INTEGRASE_RECOMBINASE PROTEIN MJ0367-RELATED"/>
    <property type="match status" value="1"/>
</dbReference>
<dbReference type="RefSeq" id="WP_188656240.1">
    <property type="nucleotide sequence ID" value="NZ_BMIN01000033.1"/>
</dbReference>
<dbReference type="InterPro" id="IPR013762">
    <property type="entry name" value="Integrase-like_cat_sf"/>
</dbReference>
<dbReference type="Proteomes" id="UP000642571">
    <property type="component" value="Unassembled WGS sequence"/>
</dbReference>
<evidence type="ECO:0000259" key="5">
    <source>
        <dbReference type="PROSITE" id="PS51898"/>
    </source>
</evidence>
<reference evidence="7" key="1">
    <citation type="journal article" date="2019" name="Int. J. Syst. Evol. Microbiol.">
        <title>The Global Catalogue of Microorganisms (GCM) 10K type strain sequencing project: providing services to taxonomists for standard genome sequencing and annotation.</title>
        <authorList>
            <consortium name="The Broad Institute Genomics Platform"/>
            <consortium name="The Broad Institute Genome Sequencing Center for Infectious Disease"/>
            <person name="Wu L."/>
            <person name="Ma J."/>
        </authorList>
    </citation>
    <scope>NUCLEOTIDE SEQUENCE [LARGE SCALE GENOMIC DNA]</scope>
    <source>
        <strain evidence="7">CGMCC 1.15353</strain>
    </source>
</reference>
<dbReference type="Gene3D" id="1.10.443.10">
    <property type="entry name" value="Intergrase catalytic core"/>
    <property type="match status" value="1"/>
</dbReference>
<evidence type="ECO:0000256" key="2">
    <source>
        <dbReference type="ARBA" id="ARBA00023125"/>
    </source>
</evidence>
<dbReference type="Gene3D" id="1.10.150.130">
    <property type="match status" value="1"/>
</dbReference>
<organism evidence="6 7">
    <name type="scientific">Pontibacillus salipaludis</name>
    <dbReference type="NCBI Taxonomy" id="1697394"/>
    <lineage>
        <taxon>Bacteria</taxon>
        <taxon>Bacillati</taxon>
        <taxon>Bacillota</taxon>
        <taxon>Bacilli</taxon>
        <taxon>Bacillales</taxon>
        <taxon>Bacillaceae</taxon>
        <taxon>Pontibacillus</taxon>
    </lineage>
</organism>
<accession>A0ABQ1QJQ6</accession>
<feature type="domain" description="Tyr recombinase" evidence="5">
    <location>
        <begin position="134"/>
        <end position="318"/>
    </location>
</feature>
<sequence>MGKRGKSSIVHQVKSALKEIDQIGLSKRTARINDSHGIHSIKQKDNTMSDCQNFVKWVKQQGVTKLYQLKEDHYRSYLDHLKKEKRSIGHQRNVETSLRHLQKAMNVRSSRFGREQVVWVPNKRITDWRELEPPKNRSYTVEEYKLIRENVPENSRRAVDLMRNLGLRVREACNVKKEHFEPSRNGEGWQLNIKNGKGVTKGGRFRKTPIPKHFERQLQQMLKNKGPEDRLVTVSTDTVRRAVNEACRKASISQNGRGTHGFRHAYSRERLEELFVQRGIGREGPKMIARIMYNKEQGRNAWYGINTGHDKELYGQVKNCIDQVHSEIGHGKDRWDLASIYLKD</sequence>
<dbReference type="InterPro" id="IPR011010">
    <property type="entry name" value="DNA_brk_join_enz"/>
</dbReference>
<dbReference type="EMBL" id="BMIN01000033">
    <property type="protein sequence ID" value="GGD29676.1"/>
    <property type="molecule type" value="Genomic_DNA"/>
</dbReference>
<keyword evidence="7" id="KW-1185">Reference proteome</keyword>
<dbReference type="PROSITE" id="PS51898">
    <property type="entry name" value="TYR_RECOMBINASE"/>
    <property type="match status" value="1"/>
</dbReference>
<dbReference type="CDD" id="cd00397">
    <property type="entry name" value="DNA_BRE_C"/>
    <property type="match status" value="1"/>
</dbReference>
<gene>
    <name evidence="6" type="ORF">GCM10011389_41540</name>
</gene>
<name>A0ABQ1QJQ6_9BACI</name>
<evidence type="ECO:0000256" key="4">
    <source>
        <dbReference type="SAM" id="MobiDB-lite"/>
    </source>
</evidence>
<dbReference type="InterPro" id="IPR050090">
    <property type="entry name" value="Tyrosine_recombinase_XerCD"/>
</dbReference>
<evidence type="ECO:0000256" key="3">
    <source>
        <dbReference type="ARBA" id="ARBA00023172"/>
    </source>
</evidence>
<protein>
    <recommendedName>
        <fullName evidence="5">Tyr recombinase domain-containing protein</fullName>
    </recommendedName>
</protein>
<evidence type="ECO:0000313" key="7">
    <source>
        <dbReference type="Proteomes" id="UP000642571"/>
    </source>
</evidence>
<keyword evidence="2" id="KW-0238">DNA-binding</keyword>